<dbReference type="EMBL" id="CAJVPY010022711">
    <property type="protein sequence ID" value="CAG8783580.1"/>
    <property type="molecule type" value="Genomic_DNA"/>
</dbReference>
<feature type="non-terminal residue" evidence="1">
    <location>
        <position position="80"/>
    </location>
</feature>
<dbReference type="AlphaFoldDB" id="A0A9N9JKC6"/>
<evidence type="ECO:0000313" key="1">
    <source>
        <dbReference type="EMBL" id="CAG8783580.1"/>
    </source>
</evidence>
<evidence type="ECO:0000313" key="2">
    <source>
        <dbReference type="Proteomes" id="UP000789405"/>
    </source>
</evidence>
<proteinExistence type="predicted"/>
<organism evidence="1 2">
    <name type="scientific">Dentiscutata erythropus</name>
    <dbReference type="NCBI Taxonomy" id="1348616"/>
    <lineage>
        <taxon>Eukaryota</taxon>
        <taxon>Fungi</taxon>
        <taxon>Fungi incertae sedis</taxon>
        <taxon>Mucoromycota</taxon>
        <taxon>Glomeromycotina</taxon>
        <taxon>Glomeromycetes</taxon>
        <taxon>Diversisporales</taxon>
        <taxon>Gigasporaceae</taxon>
        <taxon>Dentiscutata</taxon>
    </lineage>
</organism>
<reference evidence="1" key="1">
    <citation type="submission" date="2021-06" db="EMBL/GenBank/DDBJ databases">
        <authorList>
            <person name="Kallberg Y."/>
            <person name="Tangrot J."/>
            <person name="Rosling A."/>
        </authorList>
    </citation>
    <scope>NUCLEOTIDE SEQUENCE</scope>
    <source>
        <strain evidence="1">MA453B</strain>
    </source>
</reference>
<dbReference type="Proteomes" id="UP000789405">
    <property type="component" value="Unassembled WGS sequence"/>
</dbReference>
<gene>
    <name evidence="1" type="ORF">DERYTH_LOCUS19950</name>
</gene>
<accession>A0A9N9JKC6</accession>
<keyword evidence="2" id="KW-1185">Reference proteome</keyword>
<comment type="caution">
    <text evidence="1">The sequence shown here is derived from an EMBL/GenBank/DDBJ whole genome shotgun (WGS) entry which is preliminary data.</text>
</comment>
<name>A0A9N9JKC6_9GLOM</name>
<protein>
    <submittedName>
        <fullName evidence="1">26231_t:CDS:1</fullName>
    </submittedName>
</protein>
<sequence length="80" mass="9134">MVVSNQYDGYYNTSVEEGYIRGEYENGAAELHYQQVQYPEGVATRVSMRTVEYTQPPQPPPPQTTSHLVITNTYTPNYNV</sequence>